<feature type="binding site" evidence="2">
    <location>
        <position position="74"/>
    </location>
    <ligand>
        <name>substrate</name>
    </ligand>
</feature>
<feature type="binding site" evidence="2">
    <location>
        <position position="76"/>
    </location>
    <ligand>
        <name>substrate</name>
    </ligand>
</feature>
<accession>A0A1F5YEE4</accession>
<name>A0A1F5YEE4_9BACT</name>
<keyword evidence="2" id="KW-0460">Magnesium</keyword>
<comment type="function">
    <text evidence="2">Catalyzes the condensation of isopentenyl diphosphate (IPP) with allylic pyrophosphates generating different type of terpenoids.</text>
</comment>
<feature type="binding site" evidence="2">
    <location>
        <position position="193"/>
    </location>
    <ligand>
        <name>substrate</name>
    </ligand>
</feature>
<dbReference type="InterPro" id="IPR001441">
    <property type="entry name" value="UPP_synth-like"/>
</dbReference>
<dbReference type="EMBL" id="MFIV01000118">
    <property type="protein sequence ID" value="OGF98366.1"/>
    <property type="molecule type" value="Genomic_DNA"/>
</dbReference>
<gene>
    <name evidence="3" type="ORF">A2Z86_08890</name>
</gene>
<evidence type="ECO:0000313" key="4">
    <source>
        <dbReference type="Proteomes" id="UP000176992"/>
    </source>
</evidence>
<dbReference type="InterPro" id="IPR036424">
    <property type="entry name" value="UPP_synth-like_sf"/>
</dbReference>
<dbReference type="GO" id="GO:0016094">
    <property type="term" value="P:polyprenol biosynthetic process"/>
    <property type="evidence" value="ECO:0007669"/>
    <property type="project" value="TreeGrafter"/>
</dbReference>
<dbReference type="NCBIfam" id="TIGR00055">
    <property type="entry name" value="uppS"/>
    <property type="match status" value="1"/>
</dbReference>
<organism evidence="3 4">
    <name type="scientific">Candidatus Glassbacteria bacterium GWA2_58_10</name>
    <dbReference type="NCBI Taxonomy" id="1817865"/>
    <lineage>
        <taxon>Bacteria</taxon>
        <taxon>Candidatus Glassiibacteriota</taxon>
    </lineage>
</organism>
<dbReference type="NCBIfam" id="NF011405">
    <property type="entry name" value="PRK14830.1"/>
    <property type="match status" value="1"/>
</dbReference>
<keyword evidence="1 2" id="KW-0808">Transferase</keyword>
<dbReference type="PANTHER" id="PTHR10291">
    <property type="entry name" value="DEHYDRODOLICHYL DIPHOSPHATE SYNTHASE FAMILY MEMBER"/>
    <property type="match status" value="1"/>
</dbReference>
<feature type="active site" evidence="2">
    <location>
        <position position="25"/>
    </location>
</feature>
<feature type="binding site" evidence="2">
    <location>
        <position position="30"/>
    </location>
    <ligand>
        <name>substrate</name>
    </ligand>
</feature>
<reference evidence="3 4" key="1">
    <citation type="journal article" date="2016" name="Nat. Commun.">
        <title>Thousands of microbial genomes shed light on interconnected biogeochemical processes in an aquifer system.</title>
        <authorList>
            <person name="Anantharaman K."/>
            <person name="Brown C.T."/>
            <person name="Hug L.A."/>
            <person name="Sharon I."/>
            <person name="Castelle C.J."/>
            <person name="Probst A.J."/>
            <person name="Thomas B.C."/>
            <person name="Singh A."/>
            <person name="Wilkins M.J."/>
            <person name="Karaoz U."/>
            <person name="Brodie E.L."/>
            <person name="Williams K.H."/>
            <person name="Hubbard S.S."/>
            <person name="Banfield J.F."/>
        </authorList>
    </citation>
    <scope>NUCLEOTIDE SEQUENCE [LARGE SCALE GENOMIC DNA]</scope>
</reference>
<feature type="binding site" evidence="2">
    <location>
        <begin position="70"/>
        <end position="72"/>
    </location>
    <ligand>
        <name>substrate</name>
    </ligand>
</feature>
<sequence>MTEEELKEMVLSNGTIPRHIAIIMDGNGRWAELRKKPRVFGHQHGMHAVRAVVEGCRELGCEALTLYAFSEENWKRPRGEISVLMKLLRNYIRRERENLRENGIRLQCLGRLEKIDPAPRKALEEACLYTADQTDMVLNLAISYGSRSEIVDAARSLCREAAAGRLEAEDIDEETISNALYTAGLPDPDLLIRTSGEMRISNFLLWQIAYTEIYITAVLWPDFAKKNLFEAVVDFQKRDRRFGRVKSKS</sequence>
<comment type="caution">
    <text evidence="3">The sequence shown here is derived from an EMBL/GenBank/DDBJ whole genome shotgun (WGS) entry which is preliminary data.</text>
</comment>
<dbReference type="PROSITE" id="PS01066">
    <property type="entry name" value="UPP_SYNTHASE"/>
    <property type="match status" value="1"/>
</dbReference>
<dbReference type="Pfam" id="PF01255">
    <property type="entry name" value="Prenyltransf"/>
    <property type="match status" value="1"/>
</dbReference>
<dbReference type="FunFam" id="3.40.1180.10:FF:000001">
    <property type="entry name" value="(2E,6E)-farnesyl-diphosphate-specific ditrans,polycis-undecaprenyl-diphosphate synthase"/>
    <property type="match status" value="1"/>
</dbReference>
<comment type="subunit">
    <text evidence="2">Homodimer.</text>
</comment>
<protein>
    <recommendedName>
        <fullName evidence="2">Isoprenyl transferase</fullName>
        <ecNumber evidence="2">2.5.1.-</ecNumber>
    </recommendedName>
</protein>
<feature type="binding site" evidence="2">
    <location>
        <position position="25"/>
    </location>
    <ligand>
        <name>Mg(2+)</name>
        <dbReference type="ChEBI" id="CHEBI:18420"/>
    </ligand>
</feature>
<dbReference type="EC" id="2.5.1.-" evidence="2"/>
<evidence type="ECO:0000256" key="2">
    <source>
        <dbReference type="HAMAP-Rule" id="MF_01139"/>
    </source>
</evidence>
<dbReference type="PANTHER" id="PTHR10291:SF0">
    <property type="entry name" value="DEHYDRODOLICHYL DIPHOSPHATE SYNTHASE 2"/>
    <property type="match status" value="1"/>
</dbReference>
<feature type="binding site" evidence="2">
    <location>
        <begin position="199"/>
        <end position="201"/>
    </location>
    <ligand>
        <name>substrate</name>
    </ligand>
</feature>
<comment type="similarity">
    <text evidence="2">Belongs to the UPP synthase family.</text>
</comment>
<proteinExistence type="inferred from homology"/>
<dbReference type="SUPFAM" id="SSF64005">
    <property type="entry name" value="Undecaprenyl diphosphate synthase"/>
    <property type="match status" value="1"/>
</dbReference>
<dbReference type="Proteomes" id="UP000176992">
    <property type="component" value="Unassembled WGS sequence"/>
</dbReference>
<dbReference type="AlphaFoldDB" id="A0A1F5YEE4"/>
<dbReference type="GO" id="GO:0005829">
    <property type="term" value="C:cytosol"/>
    <property type="evidence" value="ECO:0007669"/>
    <property type="project" value="TreeGrafter"/>
</dbReference>
<dbReference type="InterPro" id="IPR018520">
    <property type="entry name" value="UPP_synth-like_CS"/>
</dbReference>
<feature type="active site" description="Proton acceptor" evidence="2">
    <location>
        <position position="73"/>
    </location>
</feature>
<feature type="binding site" evidence="2">
    <location>
        <position position="38"/>
    </location>
    <ligand>
        <name>substrate</name>
    </ligand>
</feature>
<dbReference type="GO" id="GO:0008834">
    <property type="term" value="F:ditrans,polycis-undecaprenyl-diphosphate synthase [(2E,6E)-farnesyl-diphosphate specific] activity"/>
    <property type="evidence" value="ECO:0007669"/>
    <property type="project" value="TreeGrafter"/>
</dbReference>
<dbReference type="HAMAP" id="MF_01139">
    <property type="entry name" value="ISPT"/>
    <property type="match status" value="1"/>
</dbReference>
<feature type="binding site" evidence="2">
    <location>
        <begin position="26"/>
        <end position="29"/>
    </location>
    <ligand>
        <name>substrate</name>
    </ligand>
</feature>
<keyword evidence="2" id="KW-0479">Metal-binding</keyword>
<feature type="binding site" evidence="2">
    <location>
        <position position="42"/>
    </location>
    <ligand>
        <name>substrate</name>
    </ligand>
</feature>
<dbReference type="GO" id="GO:0000287">
    <property type="term" value="F:magnesium ion binding"/>
    <property type="evidence" value="ECO:0007669"/>
    <property type="project" value="UniProtKB-UniRule"/>
</dbReference>
<dbReference type="CDD" id="cd00475">
    <property type="entry name" value="Cis_IPPS"/>
    <property type="match status" value="1"/>
</dbReference>
<dbReference type="Gene3D" id="3.40.1180.10">
    <property type="entry name" value="Decaprenyl diphosphate synthase-like"/>
    <property type="match status" value="1"/>
</dbReference>
<evidence type="ECO:0000313" key="3">
    <source>
        <dbReference type="EMBL" id="OGF98366.1"/>
    </source>
</evidence>
<comment type="cofactor">
    <cofactor evidence="2">
        <name>Mg(2+)</name>
        <dbReference type="ChEBI" id="CHEBI:18420"/>
    </cofactor>
    <text evidence="2">Binds 2 magnesium ions per subunit.</text>
</comment>
<feature type="binding site" evidence="2">
    <location>
        <position position="212"/>
    </location>
    <ligand>
        <name>Mg(2+)</name>
        <dbReference type="ChEBI" id="CHEBI:18420"/>
    </ligand>
</feature>
<evidence type="ECO:0000256" key="1">
    <source>
        <dbReference type="ARBA" id="ARBA00022679"/>
    </source>
</evidence>